<accession>B8J3M3</accession>
<sequence>MRPARGCPARKAVGVSAGDGAGGAQGGGLVENTVLQSVFRNRSRRTPVNSPAETGPVQYPF</sequence>
<protein>
    <submittedName>
        <fullName evidence="2">Uncharacterized protein</fullName>
    </submittedName>
</protein>
<feature type="compositionally biased region" description="Gly residues" evidence="1">
    <location>
        <begin position="17"/>
        <end position="28"/>
    </location>
</feature>
<evidence type="ECO:0000256" key="1">
    <source>
        <dbReference type="SAM" id="MobiDB-lite"/>
    </source>
</evidence>
<reference evidence="2" key="1">
    <citation type="submission" date="2009-01" db="EMBL/GenBank/DDBJ databases">
        <title>Complete sequence of Desulfovibrio desulfuricans subsp. desulfuricans str. ATCC 27774.</title>
        <authorList>
            <consortium name="US DOE Joint Genome Institute"/>
            <person name="Lucas S."/>
            <person name="Copeland A."/>
            <person name="Lapidus A."/>
            <person name="Glavina del Rio T."/>
            <person name="Tice H."/>
            <person name="Bruce D."/>
            <person name="Goodwin L."/>
            <person name="Pitluck S."/>
            <person name="Sims D."/>
            <person name="Lu M."/>
            <person name="Kiss H."/>
            <person name="Meineke L."/>
            <person name="Brettin T."/>
            <person name="Detter J.C."/>
            <person name="Han C."/>
            <person name="Larimer F."/>
            <person name="Land M."/>
            <person name="Hauser L."/>
            <person name="Kyrpides N."/>
            <person name="Ovchinnikova G."/>
            <person name="Hazen T.C."/>
        </authorList>
    </citation>
    <scope>NUCLEOTIDE SEQUENCE [LARGE SCALE GENOMIC DNA]</scope>
    <source>
        <strain evidence="2">ATCC 27774</strain>
    </source>
</reference>
<feature type="region of interest" description="Disordered" evidence="1">
    <location>
        <begin position="40"/>
        <end position="61"/>
    </location>
</feature>
<dbReference type="AlphaFoldDB" id="B8J3M3"/>
<organism evidence="2">
    <name type="scientific">Desulfovibrio desulfuricans (strain ATCC 27774 / DSM 6949 / MB)</name>
    <dbReference type="NCBI Taxonomy" id="525146"/>
    <lineage>
        <taxon>Bacteria</taxon>
        <taxon>Pseudomonadati</taxon>
        <taxon>Thermodesulfobacteriota</taxon>
        <taxon>Desulfovibrionia</taxon>
        <taxon>Desulfovibrionales</taxon>
        <taxon>Desulfovibrionaceae</taxon>
        <taxon>Desulfovibrio</taxon>
    </lineage>
</organism>
<dbReference type="STRING" id="525146.Ddes_0344"/>
<dbReference type="EMBL" id="CP001358">
    <property type="protein sequence ID" value="ACL48258.1"/>
    <property type="molecule type" value="Genomic_DNA"/>
</dbReference>
<dbReference type="HOGENOM" id="CLU_2914913_0_0_7"/>
<gene>
    <name evidence="2" type="ordered locus">Ddes_0344</name>
</gene>
<feature type="compositionally biased region" description="Polar residues" evidence="1">
    <location>
        <begin position="40"/>
        <end position="52"/>
    </location>
</feature>
<proteinExistence type="predicted"/>
<evidence type="ECO:0000313" key="2">
    <source>
        <dbReference type="EMBL" id="ACL48258.1"/>
    </source>
</evidence>
<feature type="region of interest" description="Disordered" evidence="1">
    <location>
        <begin position="1"/>
        <end position="28"/>
    </location>
</feature>
<dbReference type="KEGG" id="dds:Ddes_0344"/>
<name>B8J3M3_DESDA</name>